<reference evidence="1 2" key="1">
    <citation type="submission" date="2020-10" db="EMBL/GenBank/DDBJ databases">
        <title>Whole genome sequence of oil-degrading bacteria Rhodococcus pyridinivorans strain 5Ap.</title>
        <authorList>
            <person name="Akhremchuk A.E."/>
            <person name="Valentovich L.N."/>
            <person name="Charniauskaya M.I."/>
            <person name="Bukliarevich H.A."/>
            <person name="Titok M.A."/>
        </authorList>
    </citation>
    <scope>NUCLEOTIDE SEQUENCE [LARGE SCALE GENOMIC DNA]</scope>
    <source>
        <strain evidence="1 2">5Ap</strain>
    </source>
</reference>
<dbReference type="RefSeq" id="WP_193903147.1">
    <property type="nucleotide sequence ID" value="NZ_CP063450.1"/>
</dbReference>
<gene>
    <name evidence="1" type="ORF">INP59_03710</name>
</gene>
<accession>A0A7M2XP54</accession>
<evidence type="ECO:0000313" key="2">
    <source>
        <dbReference type="Proteomes" id="UP000593818"/>
    </source>
</evidence>
<name>A0A7M2XP54_9NOCA</name>
<dbReference type="EMBL" id="CP063450">
    <property type="protein sequence ID" value="QOV99519.1"/>
    <property type="molecule type" value="Genomic_DNA"/>
</dbReference>
<sequence>MRRYLKRNIGRPVVVQCWGLAYRGRLQQVSGDGLVLAEAYMLDEEKRQPEWARLDGEVLVPAGAVRFVQVP</sequence>
<dbReference type="Proteomes" id="UP000593818">
    <property type="component" value="Chromosome"/>
</dbReference>
<dbReference type="AlphaFoldDB" id="A0A7M2XP54"/>
<proteinExistence type="predicted"/>
<evidence type="ECO:0000313" key="1">
    <source>
        <dbReference type="EMBL" id="QOV99519.1"/>
    </source>
</evidence>
<keyword evidence="2" id="KW-1185">Reference proteome</keyword>
<protein>
    <submittedName>
        <fullName evidence="1">Uncharacterized protein</fullName>
    </submittedName>
</protein>
<organism evidence="1 2">
    <name type="scientific">Rhodococcus pyridinivorans</name>
    <dbReference type="NCBI Taxonomy" id="103816"/>
    <lineage>
        <taxon>Bacteria</taxon>
        <taxon>Bacillati</taxon>
        <taxon>Actinomycetota</taxon>
        <taxon>Actinomycetes</taxon>
        <taxon>Mycobacteriales</taxon>
        <taxon>Nocardiaceae</taxon>
        <taxon>Rhodococcus</taxon>
    </lineage>
</organism>